<reference evidence="2" key="1">
    <citation type="journal article" date="2023" name="G3 (Bethesda)">
        <title>Whole genome assemblies of Zophobas morio and Tenebrio molitor.</title>
        <authorList>
            <person name="Kaur S."/>
            <person name="Stinson S.A."/>
            <person name="diCenzo G.C."/>
        </authorList>
    </citation>
    <scope>NUCLEOTIDE SEQUENCE</scope>
    <source>
        <strain evidence="2">QUZm001</strain>
    </source>
</reference>
<name>A0AA38M4W8_9CUCU</name>
<evidence type="ECO:0000313" key="2">
    <source>
        <dbReference type="EMBL" id="KAJ3643478.1"/>
    </source>
</evidence>
<dbReference type="Pfam" id="PF15866">
    <property type="entry name" value="DUF4729"/>
    <property type="match status" value="1"/>
</dbReference>
<dbReference type="AlphaFoldDB" id="A0AA38M4W8"/>
<protein>
    <recommendedName>
        <fullName evidence="1">DUF4729 domain-containing protein</fullName>
    </recommendedName>
</protein>
<proteinExistence type="predicted"/>
<dbReference type="InterPro" id="IPR031732">
    <property type="entry name" value="DUF4729"/>
</dbReference>
<keyword evidence="3" id="KW-1185">Reference proteome</keyword>
<evidence type="ECO:0000259" key="1">
    <source>
        <dbReference type="Pfam" id="PF15866"/>
    </source>
</evidence>
<dbReference type="EMBL" id="JALNTZ010000008">
    <property type="protein sequence ID" value="KAJ3643478.1"/>
    <property type="molecule type" value="Genomic_DNA"/>
</dbReference>
<comment type="caution">
    <text evidence="2">The sequence shown here is derived from an EMBL/GenBank/DDBJ whole genome shotgun (WGS) entry which is preliminary data.</text>
</comment>
<sequence length="324" mass="36954">MAHLYTAYRCNLCCEIPEAAPIYHCPNRHQYCHECFRKLQRLYRGSIEAGGSCLICRYTGKFEKSDVNTEFLKKLKMKPGIGRPFRYNPKKLYRVDSAGVKHVTYSEHMEKDQGDGFSQKNSRMSRCVSATAMSRRPLTCLHDGCRKSVAVSSLVSHFKHDHGAVPCFGIERGRELRLVFDVSLVEHERTFCLALITAYEFSNIDVVRSRSSQSVINTCNRLSGKVPLNTFWLMMSGSTDHRKNNSYVVFWLYSNSEDRYWCTIELSSKNDKISVSSFCNAVGLHESRTVEEVAKNMNCLFVSHGSFVALLGEGDKINLRITIH</sequence>
<organism evidence="2 3">
    <name type="scientific">Zophobas morio</name>
    <dbReference type="NCBI Taxonomy" id="2755281"/>
    <lineage>
        <taxon>Eukaryota</taxon>
        <taxon>Metazoa</taxon>
        <taxon>Ecdysozoa</taxon>
        <taxon>Arthropoda</taxon>
        <taxon>Hexapoda</taxon>
        <taxon>Insecta</taxon>
        <taxon>Pterygota</taxon>
        <taxon>Neoptera</taxon>
        <taxon>Endopterygota</taxon>
        <taxon>Coleoptera</taxon>
        <taxon>Polyphaga</taxon>
        <taxon>Cucujiformia</taxon>
        <taxon>Tenebrionidae</taxon>
        <taxon>Zophobas</taxon>
    </lineage>
</organism>
<dbReference type="Proteomes" id="UP001168821">
    <property type="component" value="Unassembled WGS sequence"/>
</dbReference>
<feature type="domain" description="DUF4729" evidence="1">
    <location>
        <begin position="140"/>
        <end position="306"/>
    </location>
</feature>
<accession>A0AA38M4W8</accession>
<gene>
    <name evidence="2" type="ORF">Zmor_026187</name>
</gene>
<evidence type="ECO:0000313" key="3">
    <source>
        <dbReference type="Proteomes" id="UP001168821"/>
    </source>
</evidence>